<dbReference type="CDD" id="cd17536">
    <property type="entry name" value="REC_YesN-like"/>
    <property type="match status" value="1"/>
</dbReference>
<feature type="domain" description="Response regulatory" evidence="10">
    <location>
        <begin position="6"/>
        <end position="123"/>
    </location>
</feature>
<proteinExistence type="predicted"/>
<evidence type="ECO:0000256" key="6">
    <source>
        <dbReference type="ARBA" id="ARBA00023125"/>
    </source>
</evidence>
<evidence type="ECO:0000259" key="10">
    <source>
        <dbReference type="PROSITE" id="PS50110"/>
    </source>
</evidence>
<evidence type="ECO:0000313" key="11">
    <source>
        <dbReference type="EMBL" id="MBD0379031.1"/>
    </source>
</evidence>
<evidence type="ECO:0000256" key="4">
    <source>
        <dbReference type="ARBA" id="ARBA00023012"/>
    </source>
</evidence>
<dbReference type="GO" id="GO:0005737">
    <property type="term" value="C:cytoplasm"/>
    <property type="evidence" value="ECO:0007669"/>
    <property type="project" value="UniProtKB-SubCell"/>
</dbReference>
<keyword evidence="3 8" id="KW-0597">Phosphoprotein</keyword>
<dbReference type="InterPro" id="IPR001789">
    <property type="entry name" value="Sig_transdc_resp-reg_receiver"/>
</dbReference>
<protein>
    <submittedName>
        <fullName evidence="11">Response regulator</fullName>
    </submittedName>
</protein>
<feature type="modified residue" description="4-aspartylphosphate" evidence="8">
    <location>
        <position position="58"/>
    </location>
</feature>
<dbReference type="InterPro" id="IPR018060">
    <property type="entry name" value="HTH_AraC"/>
</dbReference>
<dbReference type="PANTHER" id="PTHR42713:SF3">
    <property type="entry name" value="TRANSCRIPTIONAL REGULATORY PROTEIN HPTR"/>
    <property type="match status" value="1"/>
</dbReference>
<accession>A0A926QH13</accession>
<dbReference type="Gene3D" id="1.10.10.60">
    <property type="entry name" value="Homeodomain-like"/>
    <property type="match status" value="2"/>
</dbReference>
<dbReference type="InterPro" id="IPR009057">
    <property type="entry name" value="Homeodomain-like_sf"/>
</dbReference>
<evidence type="ECO:0000256" key="8">
    <source>
        <dbReference type="PROSITE-ProRule" id="PRU00169"/>
    </source>
</evidence>
<dbReference type="PROSITE" id="PS01124">
    <property type="entry name" value="HTH_ARAC_FAMILY_2"/>
    <property type="match status" value="1"/>
</dbReference>
<dbReference type="PANTHER" id="PTHR42713">
    <property type="entry name" value="HISTIDINE KINASE-RELATED"/>
    <property type="match status" value="1"/>
</dbReference>
<dbReference type="PROSITE" id="PS50110">
    <property type="entry name" value="RESPONSE_REGULATORY"/>
    <property type="match status" value="1"/>
</dbReference>
<dbReference type="RefSeq" id="WP_188172820.1">
    <property type="nucleotide sequence ID" value="NZ_JACVVD010000001.1"/>
</dbReference>
<dbReference type="InterPro" id="IPR020449">
    <property type="entry name" value="Tscrpt_reg_AraC-type_HTH"/>
</dbReference>
<evidence type="ECO:0000256" key="1">
    <source>
        <dbReference type="ARBA" id="ARBA00004496"/>
    </source>
</evidence>
<evidence type="ECO:0000256" key="3">
    <source>
        <dbReference type="ARBA" id="ARBA00022553"/>
    </source>
</evidence>
<dbReference type="InterPro" id="IPR018062">
    <property type="entry name" value="HTH_AraC-typ_CS"/>
</dbReference>
<organism evidence="11 12">
    <name type="scientific">Paenibacillus sedimenti</name>
    <dbReference type="NCBI Taxonomy" id="2770274"/>
    <lineage>
        <taxon>Bacteria</taxon>
        <taxon>Bacillati</taxon>
        <taxon>Bacillota</taxon>
        <taxon>Bacilli</taxon>
        <taxon>Bacillales</taxon>
        <taxon>Paenibacillaceae</taxon>
        <taxon>Paenibacillus</taxon>
    </lineage>
</organism>
<dbReference type="Pfam" id="PF12833">
    <property type="entry name" value="HTH_18"/>
    <property type="match status" value="1"/>
</dbReference>
<dbReference type="AlphaFoldDB" id="A0A926QH13"/>
<sequence length="402" mass="45506">MVQGWKVLIADDEPNIREGIRDCVDWERLGLKVAAEAEDGEEALELALEHDVRILLVDLNMPIMNGLTLIGLIRERLPACKVIIITGHDEFTYAQEAIRLGVDDYILKPVSPQQLFAILEKAVKQLEIAAKNEEHLLMASKQIERNFSLLRERFCLEWMDGELSEGEILEQLSFLKMPVSTPVQIGVIRWPSASRGKELLSEKDRQLYLFAMENMVEEILSPYTLVKFRDHMGMLVVLLWHTVPDPVLHSIDEAILTYLKITAVSAFLPVTSGVETVASAYLQAKTEVYKETRLSPFVRSAKDLISKQFSDPDLNLEGVANDLRVSSVYLSRIFKQETGISFISMLTQIRIKHAIHLLTSTDLPMLEIAEHVGYDSQHYFSTAFKKIVGLPPNQYRKEGVGS</sequence>
<dbReference type="Gene3D" id="3.40.50.2300">
    <property type="match status" value="1"/>
</dbReference>
<dbReference type="InterPro" id="IPR011006">
    <property type="entry name" value="CheY-like_superfamily"/>
</dbReference>
<dbReference type="SUPFAM" id="SSF52172">
    <property type="entry name" value="CheY-like"/>
    <property type="match status" value="1"/>
</dbReference>
<dbReference type="PRINTS" id="PR00032">
    <property type="entry name" value="HTHARAC"/>
</dbReference>
<dbReference type="InterPro" id="IPR051552">
    <property type="entry name" value="HptR"/>
</dbReference>
<dbReference type="GO" id="GO:0043565">
    <property type="term" value="F:sequence-specific DNA binding"/>
    <property type="evidence" value="ECO:0007669"/>
    <property type="project" value="InterPro"/>
</dbReference>
<keyword evidence="5" id="KW-0805">Transcription regulation</keyword>
<reference evidence="11" key="1">
    <citation type="submission" date="2020-09" db="EMBL/GenBank/DDBJ databases">
        <title>Draft Genome Sequence of Paenibacillus sp. WST5.</title>
        <authorList>
            <person name="Bao Z."/>
        </authorList>
    </citation>
    <scope>NUCLEOTIDE SEQUENCE</scope>
    <source>
        <strain evidence="11">WST5</strain>
    </source>
</reference>
<keyword evidence="2" id="KW-0963">Cytoplasm</keyword>
<evidence type="ECO:0000259" key="9">
    <source>
        <dbReference type="PROSITE" id="PS01124"/>
    </source>
</evidence>
<dbReference type="SUPFAM" id="SSF46689">
    <property type="entry name" value="Homeodomain-like"/>
    <property type="match status" value="1"/>
</dbReference>
<dbReference type="SMART" id="SM00448">
    <property type="entry name" value="REC"/>
    <property type="match status" value="1"/>
</dbReference>
<evidence type="ECO:0000256" key="7">
    <source>
        <dbReference type="ARBA" id="ARBA00023163"/>
    </source>
</evidence>
<keyword evidence="4" id="KW-0902">Two-component regulatory system</keyword>
<evidence type="ECO:0000256" key="5">
    <source>
        <dbReference type="ARBA" id="ARBA00023015"/>
    </source>
</evidence>
<feature type="domain" description="HTH araC/xylS-type" evidence="9">
    <location>
        <begin position="299"/>
        <end position="398"/>
    </location>
</feature>
<dbReference type="Proteomes" id="UP000650466">
    <property type="component" value="Unassembled WGS sequence"/>
</dbReference>
<name>A0A926QH13_9BACL</name>
<dbReference type="SMART" id="SM00342">
    <property type="entry name" value="HTH_ARAC"/>
    <property type="match status" value="1"/>
</dbReference>
<dbReference type="PROSITE" id="PS00041">
    <property type="entry name" value="HTH_ARAC_FAMILY_1"/>
    <property type="match status" value="1"/>
</dbReference>
<comment type="caution">
    <text evidence="11">The sequence shown here is derived from an EMBL/GenBank/DDBJ whole genome shotgun (WGS) entry which is preliminary data.</text>
</comment>
<evidence type="ECO:0000256" key="2">
    <source>
        <dbReference type="ARBA" id="ARBA00022490"/>
    </source>
</evidence>
<dbReference type="Pfam" id="PF00072">
    <property type="entry name" value="Response_reg"/>
    <property type="match status" value="1"/>
</dbReference>
<keyword evidence="6" id="KW-0238">DNA-binding</keyword>
<dbReference type="GO" id="GO:0003700">
    <property type="term" value="F:DNA-binding transcription factor activity"/>
    <property type="evidence" value="ECO:0007669"/>
    <property type="project" value="InterPro"/>
</dbReference>
<dbReference type="EMBL" id="JACVVD010000001">
    <property type="protein sequence ID" value="MBD0379031.1"/>
    <property type="molecule type" value="Genomic_DNA"/>
</dbReference>
<gene>
    <name evidence="11" type="ORF">ICC18_02695</name>
</gene>
<keyword evidence="7" id="KW-0804">Transcription</keyword>
<comment type="subcellular location">
    <subcellularLocation>
        <location evidence="1">Cytoplasm</location>
    </subcellularLocation>
</comment>
<dbReference type="GO" id="GO:0000160">
    <property type="term" value="P:phosphorelay signal transduction system"/>
    <property type="evidence" value="ECO:0007669"/>
    <property type="project" value="UniProtKB-KW"/>
</dbReference>
<evidence type="ECO:0000313" key="12">
    <source>
        <dbReference type="Proteomes" id="UP000650466"/>
    </source>
</evidence>
<keyword evidence="12" id="KW-1185">Reference proteome</keyword>